<dbReference type="AlphaFoldDB" id="A0A445BYG6"/>
<keyword evidence="3" id="KW-1185">Reference proteome</keyword>
<gene>
    <name evidence="2" type="ORF">Ahy_A08g040191</name>
</gene>
<comment type="caution">
    <text evidence="2">The sequence shown here is derived from an EMBL/GenBank/DDBJ whole genome shotgun (WGS) entry which is preliminary data.</text>
</comment>
<evidence type="ECO:0000256" key="1">
    <source>
        <dbReference type="SAM" id="MobiDB-lite"/>
    </source>
</evidence>
<proteinExistence type="predicted"/>
<dbReference type="Proteomes" id="UP000289738">
    <property type="component" value="Chromosome A08"/>
</dbReference>
<organism evidence="2 3">
    <name type="scientific">Arachis hypogaea</name>
    <name type="common">Peanut</name>
    <dbReference type="NCBI Taxonomy" id="3818"/>
    <lineage>
        <taxon>Eukaryota</taxon>
        <taxon>Viridiplantae</taxon>
        <taxon>Streptophyta</taxon>
        <taxon>Embryophyta</taxon>
        <taxon>Tracheophyta</taxon>
        <taxon>Spermatophyta</taxon>
        <taxon>Magnoliopsida</taxon>
        <taxon>eudicotyledons</taxon>
        <taxon>Gunneridae</taxon>
        <taxon>Pentapetalae</taxon>
        <taxon>rosids</taxon>
        <taxon>fabids</taxon>
        <taxon>Fabales</taxon>
        <taxon>Fabaceae</taxon>
        <taxon>Papilionoideae</taxon>
        <taxon>50 kb inversion clade</taxon>
        <taxon>dalbergioids sensu lato</taxon>
        <taxon>Dalbergieae</taxon>
        <taxon>Pterocarpus clade</taxon>
        <taxon>Arachis</taxon>
    </lineage>
</organism>
<name>A0A445BYG6_ARAHY</name>
<feature type="region of interest" description="Disordered" evidence="1">
    <location>
        <begin position="1"/>
        <end position="49"/>
    </location>
</feature>
<reference evidence="2 3" key="1">
    <citation type="submission" date="2019-01" db="EMBL/GenBank/DDBJ databases">
        <title>Sequencing of cultivated peanut Arachis hypogaea provides insights into genome evolution and oil improvement.</title>
        <authorList>
            <person name="Chen X."/>
        </authorList>
    </citation>
    <scope>NUCLEOTIDE SEQUENCE [LARGE SCALE GENOMIC DNA]</scope>
    <source>
        <strain evidence="3">cv. Fuhuasheng</strain>
        <tissue evidence="2">Leaves</tissue>
    </source>
</reference>
<sequence>MGWSSTRRRPLKSDEKPLNRSRTVRSDRTGTRPEPHNPSQKSYTRPPQGVAYCRRPSLKVRHPSVYLASLVLQVFNTCSLSPIAAASSSSAFVVFVCSAALPSLFVCRSRSRLRSAVVFVRVIRRSRSIGVHCSRSLAVHHSSSHSRCSASNSATNPRAPPSRRTALFCRRQLVCSLVRYVGSGRNPGHVSCCETSSPFTALHGGPASPGTAGLINVAAPLPLFHAVLPFFLGCTSIDTLPLQSSKKATDFLALEKRYLRLCQNTYRLSLKHEEATLFVVIDFDANSLSQYTHLPMLHKWLSNAEKPCN</sequence>
<accession>A0A445BYG6</accession>
<evidence type="ECO:0000313" key="2">
    <source>
        <dbReference type="EMBL" id="RYR43795.1"/>
    </source>
</evidence>
<dbReference type="EMBL" id="SDMP01000008">
    <property type="protein sequence ID" value="RYR43795.1"/>
    <property type="molecule type" value="Genomic_DNA"/>
</dbReference>
<protein>
    <submittedName>
        <fullName evidence="2">Uncharacterized protein</fullName>
    </submittedName>
</protein>
<feature type="compositionally biased region" description="Basic residues" evidence="1">
    <location>
        <begin position="1"/>
        <end position="10"/>
    </location>
</feature>
<feature type="compositionally biased region" description="Basic and acidic residues" evidence="1">
    <location>
        <begin position="11"/>
        <end position="35"/>
    </location>
</feature>
<evidence type="ECO:0000313" key="3">
    <source>
        <dbReference type="Proteomes" id="UP000289738"/>
    </source>
</evidence>